<dbReference type="AlphaFoldDB" id="A0A5B7I4Q8"/>
<reference evidence="2 3" key="1">
    <citation type="submission" date="2019-05" db="EMBL/GenBank/DDBJ databases">
        <title>Another draft genome of Portunus trituberculatus and its Hox gene families provides insights of decapod evolution.</title>
        <authorList>
            <person name="Jeong J.-H."/>
            <person name="Song I."/>
            <person name="Kim S."/>
            <person name="Choi T."/>
            <person name="Kim D."/>
            <person name="Ryu S."/>
            <person name="Kim W."/>
        </authorList>
    </citation>
    <scope>NUCLEOTIDE SEQUENCE [LARGE SCALE GENOMIC DNA]</scope>
    <source>
        <tissue evidence="2">Muscle</tissue>
    </source>
</reference>
<evidence type="ECO:0000313" key="2">
    <source>
        <dbReference type="EMBL" id="MPC76906.1"/>
    </source>
</evidence>
<dbReference type="EMBL" id="VSRR010044537">
    <property type="protein sequence ID" value="MPC76906.1"/>
    <property type="molecule type" value="Genomic_DNA"/>
</dbReference>
<dbReference type="Proteomes" id="UP000324222">
    <property type="component" value="Unassembled WGS sequence"/>
</dbReference>
<comment type="caution">
    <text evidence="2">The sequence shown here is derived from an EMBL/GenBank/DDBJ whole genome shotgun (WGS) entry which is preliminary data.</text>
</comment>
<gene>
    <name evidence="2" type="ORF">E2C01_071341</name>
</gene>
<protein>
    <submittedName>
        <fullName evidence="2">Uncharacterized protein</fullName>
    </submittedName>
</protein>
<sequence>MNEAKLSRLPDSCEKCRVIVTSNLGKQQAATTHRLRQPQDTFSGPLLATLWLKFLHGNHGFTGTATSESKVTHLEKRKSKGVERKNKIRDNDDNDDDDDDDDDNDDGDDDDDECLA</sequence>
<organism evidence="2 3">
    <name type="scientific">Portunus trituberculatus</name>
    <name type="common">Swimming crab</name>
    <name type="synonym">Neptunus trituberculatus</name>
    <dbReference type="NCBI Taxonomy" id="210409"/>
    <lineage>
        <taxon>Eukaryota</taxon>
        <taxon>Metazoa</taxon>
        <taxon>Ecdysozoa</taxon>
        <taxon>Arthropoda</taxon>
        <taxon>Crustacea</taxon>
        <taxon>Multicrustacea</taxon>
        <taxon>Malacostraca</taxon>
        <taxon>Eumalacostraca</taxon>
        <taxon>Eucarida</taxon>
        <taxon>Decapoda</taxon>
        <taxon>Pleocyemata</taxon>
        <taxon>Brachyura</taxon>
        <taxon>Eubrachyura</taxon>
        <taxon>Portunoidea</taxon>
        <taxon>Portunidae</taxon>
        <taxon>Portuninae</taxon>
        <taxon>Portunus</taxon>
    </lineage>
</organism>
<feature type="compositionally biased region" description="Basic and acidic residues" evidence="1">
    <location>
        <begin position="70"/>
        <end position="91"/>
    </location>
</feature>
<evidence type="ECO:0000313" key="3">
    <source>
        <dbReference type="Proteomes" id="UP000324222"/>
    </source>
</evidence>
<proteinExistence type="predicted"/>
<feature type="region of interest" description="Disordered" evidence="1">
    <location>
        <begin position="62"/>
        <end position="116"/>
    </location>
</feature>
<name>A0A5B7I4Q8_PORTR</name>
<evidence type="ECO:0000256" key="1">
    <source>
        <dbReference type="SAM" id="MobiDB-lite"/>
    </source>
</evidence>
<accession>A0A5B7I4Q8</accession>
<keyword evidence="3" id="KW-1185">Reference proteome</keyword>
<feature type="compositionally biased region" description="Acidic residues" evidence="1">
    <location>
        <begin position="92"/>
        <end position="116"/>
    </location>
</feature>